<dbReference type="RefSeq" id="WP_066182336.1">
    <property type="nucleotide sequence ID" value="NZ_LQZT01000042.1"/>
</dbReference>
<keyword evidence="3" id="KW-0378">Hydrolase</keyword>
<dbReference type="GO" id="GO:0046872">
    <property type="term" value="F:metal ion binding"/>
    <property type="evidence" value="ECO:0007669"/>
    <property type="project" value="UniProtKB-KW"/>
</dbReference>
<evidence type="ECO:0000313" key="6">
    <source>
        <dbReference type="EMBL" id="OCW56335.1"/>
    </source>
</evidence>
<dbReference type="PANTHER" id="PTHR42978">
    <property type="entry name" value="QUORUM-QUENCHING LACTONASE YTNP-RELATED-RELATED"/>
    <property type="match status" value="1"/>
</dbReference>
<dbReference type="Gene3D" id="3.60.15.10">
    <property type="entry name" value="Ribonuclease Z/Hydroxyacylglutathione hydrolase-like"/>
    <property type="match status" value="1"/>
</dbReference>
<keyword evidence="4" id="KW-0862">Zinc</keyword>
<sequence length="288" mass="31556">MKQVPSIYHRRVGDITVTAICDGYLDTSYGIFHGITPEEGDAHMRAAHLQSPPRISVNSYLVRHKGRTALIEAGAGHTMGATLGFLPAHLSAAGVRIDEIDTVLLTHMHPDHSNGLTDPDGNRVFPASELALAEAEMRHWLDDAAMAAAPERKKERYFRAARKQLDAYRDQLRPFTGTGEVFPGVTPVPIAGHTPGHTAYLVADGDQSLLIWGDTVHVPHIQIRFPHVTLDFDSDEAAAAAMRRHLLDMAATDEILVGGMHLDFPGFGHIGREGDGYRFFPAPWNPIL</sequence>
<name>A0A1C1YS19_9HYPH</name>
<evidence type="ECO:0000256" key="2">
    <source>
        <dbReference type="ARBA" id="ARBA00022723"/>
    </source>
</evidence>
<keyword evidence="7" id="KW-1185">Reference proteome</keyword>
<dbReference type="CDD" id="cd07720">
    <property type="entry name" value="OPHC2-like_MBL-fold"/>
    <property type="match status" value="1"/>
</dbReference>
<dbReference type="Pfam" id="PF00753">
    <property type="entry name" value="Lactamase_B"/>
    <property type="match status" value="1"/>
</dbReference>
<protein>
    <recommendedName>
        <fullName evidence="5">Metallo-beta-lactamase domain-containing protein</fullName>
    </recommendedName>
</protein>
<proteinExistence type="inferred from homology"/>
<evidence type="ECO:0000256" key="3">
    <source>
        <dbReference type="ARBA" id="ARBA00022801"/>
    </source>
</evidence>
<dbReference type="OrthoDB" id="9773738at2"/>
<gene>
    <name evidence="6" type="ORF">AWJ14_19790</name>
</gene>
<evidence type="ECO:0000256" key="4">
    <source>
        <dbReference type="ARBA" id="ARBA00022833"/>
    </source>
</evidence>
<dbReference type="InterPro" id="IPR051013">
    <property type="entry name" value="MBL_superfamily_lactonases"/>
</dbReference>
<reference evidence="6 7" key="1">
    <citation type="submission" date="2015-12" db="EMBL/GenBank/DDBJ databases">
        <authorList>
            <person name="Shamseldin A."/>
            <person name="Moawad H."/>
            <person name="Abd El-Rahim W.M."/>
            <person name="Sadowsky M.J."/>
        </authorList>
    </citation>
    <scope>NUCLEOTIDE SEQUENCE [LARGE SCALE GENOMIC DNA]</scope>
    <source>
        <strain evidence="6 7">JC234</strain>
    </source>
</reference>
<feature type="domain" description="Metallo-beta-lactamase" evidence="5">
    <location>
        <begin position="56"/>
        <end position="261"/>
    </location>
</feature>
<dbReference type="InterPro" id="IPR001279">
    <property type="entry name" value="Metallo-B-lactamas"/>
</dbReference>
<dbReference type="SUPFAM" id="SSF56281">
    <property type="entry name" value="Metallo-hydrolase/oxidoreductase"/>
    <property type="match status" value="1"/>
</dbReference>
<evidence type="ECO:0000259" key="5">
    <source>
        <dbReference type="SMART" id="SM00849"/>
    </source>
</evidence>
<evidence type="ECO:0000313" key="7">
    <source>
        <dbReference type="Proteomes" id="UP000094795"/>
    </source>
</evidence>
<dbReference type="AlphaFoldDB" id="A0A1C1YS19"/>
<dbReference type="InterPro" id="IPR036866">
    <property type="entry name" value="RibonucZ/Hydroxyglut_hydro"/>
</dbReference>
<dbReference type="GO" id="GO:0016787">
    <property type="term" value="F:hydrolase activity"/>
    <property type="evidence" value="ECO:0007669"/>
    <property type="project" value="UniProtKB-KW"/>
</dbReference>
<accession>A0A1C1YS19</accession>
<dbReference type="PANTHER" id="PTHR42978:SF6">
    <property type="entry name" value="QUORUM-QUENCHING LACTONASE YTNP-RELATED"/>
    <property type="match status" value="1"/>
</dbReference>
<keyword evidence="2" id="KW-0479">Metal-binding</keyword>
<comment type="similarity">
    <text evidence="1">Belongs to the metallo-beta-lactamase superfamily.</text>
</comment>
<dbReference type="STRING" id="1480615.AWJ14_19790"/>
<dbReference type="SMART" id="SM00849">
    <property type="entry name" value="Lactamase_B"/>
    <property type="match status" value="1"/>
</dbReference>
<dbReference type="Proteomes" id="UP000094795">
    <property type="component" value="Unassembled WGS sequence"/>
</dbReference>
<organism evidence="6 7">
    <name type="scientific">Hoeflea olei</name>
    <dbReference type="NCBI Taxonomy" id="1480615"/>
    <lineage>
        <taxon>Bacteria</taxon>
        <taxon>Pseudomonadati</taxon>
        <taxon>Pseudomonadota</taxon>
        <taxon>Alphaproteobacteria</taxon>
        <taxon>Hyphomicrobiales</taxon>
        <taxon>Rhizobiaceae</taxon>
        <taxon>Hoeflea</taxon>
    </lineage>
</organism>
<comment type="caution">
    <text evidence="6">The sequence shown here is derived from an EMBL/GenBank/DDBJ whole genome shotgun (WGS) entry which is preliminary data.</text>
</comment>
<evidence type="ECO:0000256" key="1">
    <source>
        <dbReference type="ARBA" id="ARBA00007749"/>
    </source>
</evidence>
<dbReference type="EMBL" id="LQZT01000042">
    <property type="protein sequence ID" value="OCW56335.1"/>
    <property type="molecule type" value="Genomic_DNA"/>
</dbReference>